<dbReference type="Proteomes" id="UP000828048">
    <property type="component" value="Chromosome 6"/>
</dbReference>
<comment type="caution">
    <text evidence="1">The sequence shown here is derived from an EMBL/GenBank/DDBJ whole genome shotgun (WGS) entry which is preliminary data.</text>
</comment>
<gene>
    <name evidence="1" type="ORF">Vadar_030016</name>
</gene>
<keyword evidence="2" id="KW-1185">Reference proteome</keyword>
<dbReference type="EMBL" id="CM037156">
    <property type="protein sequence ID" value="KAH7838697.1"/>
    <property type="molecule type" value="Genomic_DNA"/>
</dbReference>
<sequence length="98" mass="10889">MQRRTRYRISGIETNDGVWTSHPQEVQGEFQRHFSSIFSAGPSSDILDTVEAIPHKITDAMNRTLTQPVSETEILAALKEIGPTKAPGIDGMTAQFFQ</sequence>
<evidence type="ECO:0000313" key="1">
    <source>
        <dbReference type="EMBL" id="KAH7838697.1"/>
    </source>
</evidence>
<evidence type="ECO:0000313" key="2">
    <source>
        <dbReference type="Proteomes" id="UP000828048"/>
    </source>
</evidence>
<proteinExistence type="predicted"/>
<accession>A0ACB7XD68</accession>
<organism evidence="1 2">
    <name type="scientific">Vaccinium darrowii</name>
    <dbReference type="NCBI Taxonomy" id="229202"/>
    <lineage>
        <taxon>Eukaryota</taxon>
        <taxon>Viridiplantae</taxon>
        <taxon>Streptophyta</taxon>
        <taxon>Embryophyta</taxon>
        <taxon>Tracheophyta</taxon>
        <taxon>Spermatophyta</taxon>
        <taxon>Magnoliopsida</taxon>
        <taxon>eudicotyledons</taxon>
        <taxon>Gunneridae</taxon>
        <taxon>Pentapetalae</taxon>
        <taxon>asterids</taxon>
        <taxon>Ericales</taxon>
        <taxon>Ericaceae</taxon>
        <taxon>Vaccinioideae</taxon>
        <taxon>Vaccinieae</taxon>
        <taxon>Vaccinium</taxon>
    </lineage>
</organism>
<name>A0ACB7XD68_9ERIC</name>
<protein>
    <submittedName>
        <fullName evidence="1">Uncharacterized protein</fullName>
    </submittedName>
</protein>
<reference evidence="1 2" key="1">
    <citation type="journal article" date="2021" name="Hortic Res">
        <title>High-quality reference genome and annotation aids understanding of berry development for evergreen blueberry (Vaccinium darrowii).</title>
        <authorList>
            <person name="Yu J."/>
            <person name="Hulse-Kemp A.M."/>
            <person name="Babiker E."/>
            <person name="Staton M."/>
        </authorList>
    </citation>
    <scope>NUCLEOTIDE SEQUENCE [LARGE SCALE GENOMIC DNA]</scope>
    <source>
        <strain evidence="2">cv. NJ 8807/NJ 8810</strain>
        <tissue evidence="1">Young leaf</tissue>
    </source>
</reference>